<dbReference type="OrthoDB" id="6581954at2759"/>
<evidence type="ECO:0000313" key="11">
    <source>
        <dbReference type="Proteomes" id="UP000281553"/>
    </source>
</evidence>
<organism evidence="10 11">
    <name type="scientific">Dibothriocephalus latus</name>
    <name type="common">Fish tapeworm</name>
    <name type="synonym">Diphyllobothrium latum</name>
    <dbReference type="NCBI Taxonomy" id="60516"/>
    <lineage>
        <taxon>Eukaryota</taxon>
        <taxon>Metazoa</taxon>
        <taxon>Spiralia</taxon>
        <taxon>Lophotrochozoa</taxon>
        <taxon>Platyhelminthes</taxon>
        <taxon>Cestoda</taxon>
        <taxon>Eucestoda</taxon>
        <taxon>Diphyllobothriidea</taxon>
        <taxon>Diphyllobothriidae</taxon>
        <taxon>Dibothriocephalus</taxon>
    </lineage>
</organism>
<dbReference type="InterPro" id="IPR037272">
    <property type="entry name" value="SNS_sf"/>
</dbReference>
<evidence type="ECO:0000256" key="5">
    <source>
        <dbReference type="ARBA" id="ARBA00022989"/>
    </source>
</evidence>
<keyword evidence="4 9" id="KW-0812">Transmembrane</keyword>
<proteinExistence type="inferred from homology"/>
<dbReference type="Proteomes" id="UP000281553">
    <property type="component" value="Unassembled WGS sequence"/>
</dbReference>
<keyword evidence="5 9" id="KW-1133">Transmembrane helix</keyword>
<feature type="transmembrane region" description="Helical" evidence="9">
    <location>
        <begin position="6"/>
        <end position="26"/>
    </location>
</feature>
<evidence type="ECO:0000256" key="8">
    <source>
        <dbReference type="PIRSR" id="PIRSR600175-1"/>
    </source>
</evidence>
<evidence type="ECO:0000256" key="4">
    <source>
        <dbReference type="ARBA" id="ARBA00022692"/>
    </source>
</evidence>
<gene>
    <name evidence="10" type="ORF">DILT_LOCUS10927</name>
</gene>
<evidence type="ECO:0000256" key="1">
    <source>
        <dbReference type="ARBA" id="ARBA00004141"/>
    </source>
</evidence>
<evidence type="ECO:0000256" key="6">
    <source>
        <dbReference type="ARBA" id="ARBA00023136"/>
    </source>
</evidence>
<keyword evidence="8" id="KW-0479">Metal-binding</keyword>
<feature type="transmembrane region" description="Helical" evidence="9">
    <location>
        <begin position="96"/>
        <end position="112"/>
    </location>
</feature>
<dbReference type="Pfam" id="PF00209">
    <property type="entry name" value="SNF"/>
    <property type="match status" value="1"/>
</dbReference>
<keyword evidence="6 9" id="KW-0472">Membrane</keyword>
<name>A0A3P7PAV3_DIBLA</name>
<evidence type="ECO:0000256" key="2">
    <source>
        <dbReference type="ARBA" id="ARBA00006459"/>
    </source>
</evidence>
<dbReference type="PANTHER" id="PTHR11616">
    <property type="entry name" value="SODIUM/CHLORIDE DEPENDENT TRANSPORTER"/>
    <property type="match status" value="1"/>
</dbReference>
<evidence type="ECO:0000313" key="10">
    <source>
        <dbReference type="EMBL" id="VDN15096.1"/>
    </source>
</evidence>
<dbReference type="GO" id="GO:0046872">
    <property type="term" value="F:metal ion binding"/>
    <property type="evidence" value="ECO:0007669"/>
    <property type="project" value="UniProtKB-KW"/>
</dbReference>
<sequence>MWSTAALQIFYSTGPAWGGLITMSSYNKVNDKFNRIAVLLPIIGGATSIYGGVAIFSVIGHMVHSMGSTDVAAVMQSGPGLAFVAYPEALAKLPGGSFWAVLFFIMLFTLGLDSQVNRTD</sequence>
<dbReference type="SUPFAM" id="SSF161070">
    <property type="entry name" value="SNF-like"/>
    <property type="match status" value="1"/>
</dbReference>
<comment type="subcellular location">
    <subcellularLocation>
        <location evidence="1">Membrane</location>
        <topology evidence="1">Multi-pass membrane protein</topology>
    </subcellularLocation>
</comment>
<dbReference type="AlphaFoldDB" id="A0A3P7PAV3"/>
<keyword evidence="11" id="KW-1185">Reference proteome</keyword>
<keyword evidence="8" id="KW-0915">Sodium</keyword>
<dbReference type="InterPro" id="IPR000175">
    <property type="entry name" value="Na/ntran_symport"/>
</dbReference>
<feature type="binding site" evidence="8">
    <location>
        <position position="12"/>
    </location>
    <ligand>
        <name>Na(+)</name>
        <dbReference type="ChEBI" id="CHEBI:29101"/>
        <label>1</label>
    </ligand>
</feature>
<keyword evidence="3" id="KW-0813">Transport</keyword>
<evidence type="ECO:0000256" key="9">
    <source>
        <dbReference type="SAM" id="Phobius"/>
    </source>
</evidence>
<comment type="similarity">
    <text evidence="2">Belongs to the sodium:neurotransmitter symporter (SNF) (TC 2.A.22) family.</text>
</comment>
<feature type="binding site" evidence="8">
    <location>
        <position position="110"/>
    </location>
    <ligand>
        <name>Na(+)</name>
        <dbReference type="ChEBI" id="CHEBI:29101"/>
        <label>1</label>
    </ligand>
</feature>
<feature type="binding site" evidence="8">
    <location>
        <position position="114"/>
    </location>
    <ligand>
        <name>Na(+)</name>
        <dbReference type="ChEBI" id="CHEBI:29101"/>
        <label>1</label>
    </ligand>
</feature>
<evidence type="ECO:0000256" key="7">
    <source>
        <dbReference type="ARBA" id="ARBA00023180"/>
    </source>
</evidence>
<feature type="binding site" evidence="8">
    <location>
        <position position="113"/>
    </location>
    <ligand>
        <name>Na(+)</name>
        <dbReference type="ChEBI" id="CHEBI:29101"/>
        <label>1</label>
    </ligand>
</feature>
<keyword evidence="7" id="KW-0325">Glycoprotein</keyword>
<dbReference type="PRINTS" id="PR00176">
    <property type="entry name" value="NANEUSMPORT"/>
</dbReference>
<protein>
    <submittedName>
        <fullName evidence="10">Uncharacterized protein</fullName>
    </submittedName>
</protein>
<dbReference type="PROSITE" id="PS50267">
    <property type="entry name" value="NA_NEUROTRAN_SYMP_3"/>
    <property type="match status" value="1"/>
</dbReference>
<reference evidence="10 11" key="1">
    <citation type="submission" date="2018-11" db="EMBL/GenBank/DDBJ databases">
        <authorList>
            <consortium name="Pathogen Informatics"/>
        </authorList>
    </citation>
    <scope>NUCLEOTIDE SEQUENCE [LARGE SCALE GENOMIC DNA]</scope>
</reference>
<evidence type="ECO:0000256" key="3">
    <source>
        <dbReference type="ARBA" id="ARBA00022448"/>
    </source>
</evidence>
<dbReference type="GO" id="GO:0005886">
    <property type="term" value="C:plasma membrane"/>
    <property type="evidence" value="ECO:0007669"/>
    <property type="project" value="TreeGrafter"/>
</dbReference>
<dbReference type="PANTHER" id="PTHR11616:SF321">
    <property type="entry name" value="SODIUM-DEPENDENT NUTRIENT AMINO ACID TRANSPORTER 1-RELATED"/>
    <property type="match status" value="1"/>
</dbReference>
<dbReference type="GO" id="GO:0005283">
    <property type="term" value="F:amino acid:sodium symporter activity"/>
    <property type="evidence" value="ECO:0007669"/>
    <property type="project" value="TreeGrafter"/>
</dbReference>
<dbReference type="EMBL" id="UYRU01061422">
    <property type="protein sequence ID" value="VDN15096.1"/>
    <property type="molecule type" value="Genomic_DNA"/>
</dbReference>
<dbReference type="GO" id="GO:0089718">
    <property type="term" value="P:amino acid import across plasma membrane"/>
    <property type="evidence" value="ECO:0007669"/>
    <property type="project" value="TreeGrafter"/>
</dbReference>
<accession>A0A3P7PAV3</accession>
<feature type="transmembrane region" description="Helical" evidence="9">
    <location>
        <begin position="38"/>
        <end position="59"/>
    </location>
</feature>